<dbReference type="Gene3D" id="3.30.460.10">
    <property type="entry name" value="Beta Polymerase, domain 2"/>
    <property type="match status" value="1"/>
</dbReference>
<evidence type="ECO:0000256" key="8">
    <source>
        <dbReference type="ARBA" id="ARBA00022723"/>
    </source>
</evidence>
<feature type="domain" description="Poly(A) RNA polymerase mitochondrial-like central palm" evidence="12">
    <location>
        <begin position="228"/>
        <end position="346"/>
    </location>
</feature>
<comment type="cofactor">
    <cofactor evidence="1">
        <name>Mn(2+)</name>
        <dbReference type="ChEBI" id="CHEBI:29035"/>
    </cofactor>
</comment>
<dbReference type="InterPro" id="IPR043519">
    <property type="entry name" value="NT_sf"/>
</dbReference>
<keyword evidence="6" id="KW-0963">Cytoplasm</keyword>
<evidence type="ECO:0000256" key="4">
    <source>
        <dbReference type="ARBA" id="ARBA00008593"/>
    </source>
</evidence>
<dbReference type="STRING" id="1081105.A0A167G8C4"/>
<comment type="subcellular location">
    <subcellularLocation>
        <location evidence="3">Cytoplasm</location>
    </subcellularLocation>
</comment>
<feature type="region of interest" description="Disordered" evidence="10">
    <location>
        <begin position="181"/>
        <end position="206"/>
    </location>
</feature>
<dbReference type="Pfam" id="PF03828">
    <property type="entry name" value="PAP_assoc"/>
    <property type="match status" value="1"/>
</dbReference>
<dbReference type="GO" id="GO:1990817">
    <property type="term" value="F:poly(A) RNA polymerase activity"/>
    <property type="evidence" value="ECO:0007669"/>
    <property type="project" value="UniProtKB-EC"/>
</dbReference>
<evidence type="ECO:0000256" key="6">
    <source>
        <dbReference type="ARBA" id="ARBA00022490"/>
    </source>
</evidence>
<comment type="caution">
    <text evidence="13">The sequence shown here is derived from an EMBL/GenBank/DDBJ whole genome shotgun (WGS) entry which is preliminary data.</text>
</comment>
<feature type="compositionally biased region" description="Polar residues" evidence="10">
    <location>
        <begin position="94"/>
        <end position="103"/>
    </location>
</feature>
<protein>
    <recommendedName>
        <fullName evidence="5">polynucleotide adenylyltransferase</fullName>
        <ecNumber evidence="5">2.7.7.19</ecNumber>
    </recommendedName>
</protein>
<dbReference type="GO" id="GO:0005737">
    <property type="term" value="C:cytoplasm"/>
    <property type="evidence" value="ECO:0007669"/>
    <property type="project" value="UniProtKB-SubCell"/>
</dbReference>
<keyword evidence="9" id="KW-0460">Magnesium</keyword>
<evidence type="ECO:0000256" key="2">
    <source>
        <dbReference type="ARBA" id="ARBA00001946"/>
    </source>
</evidence>
<evidence type="ECO:0000256" key="9">
    <source>
        <dbReference type="ARBA" id="ARBA00022842"/>
    </source>
</evidence>
<dbReference type="GO" id="GO:0031123">
    <property type="term" value="P:RNA 3'-end processing"/>
    <property type="evidence" value="ECO:0007669"/>
    <property type="project" value="TreeGrafter"/>
</dbReference>
<evidence type="ECO:0000313" key="13">
    <source>
        <dbReference type="EMBL" id="OAA46281.1"/>
    </source>
</evidence>
<evidence type="ECO:0000256" key="1">
    <source>
        <dbReference type="ARBA" id="ARBA00001936"/>
    </source>
</evidence>
<dbReference type="InterPro" id="IPR002058">
    <property type="entry name" value="PAP_assoc"/>
</dbReference>
<dbReference type="SUPFAM" id="SSF81301">
    <property type="entry name" value="Nucleotidyltransferase"/>
    <property type="match status" value="1"/>
</dbReference>
<evidence type="ECO:0000313" key="14">
    <source>
        <dbReference type="Proteomes" id="UP000243498"/>
    </source>
</evidence>
<dbReference type="EMBL" id="AZHC01000007">
    <property type="protein sequence ID" value="OAA46281.1"/>
    <property type="molecule type" value="Genomic_DNA"/>
</dbReference>
<dbReference type="EC" id="2.7.7.19" evidence="5"/>
<keyword evidence="7" id="KW-0808">Transferase</keyword>
<feature type="compositionally biased region" description="Polar residues" evidence="10">
    <location>
        <begin position="63"/>
        <end position="77"/>
    </location>
</feature>
<dbReference type="GO" id="GO:0010605">
    <property type="term" value="P:negative regulation of macromolecule metabolic process"/>
    <property type="evidence" value="ECO:0007669"/>
    <property type="project" value="UniProtKB-ARBA"/>
</dbReference>
<keyword evidence="14" id="KW-1185">Reference proteome</keyword>
<dbReference type="InterPro" id="IPR054708">
    <property type="entry name" value="MTPAP-like_central"/>
</dbReference>
<feature type="compositionally biased region" description="Low complexity" evidence="10">
    <location>
        <begin position="181"/>
        <end position="193"/>
    </location>
</feature>
<dbReference type="Proteomes" id="UP000243498">
    <property type="component" value="Unassembled WGS sequence"/>
</dbReference>
<evidence type="ECO:0000256" key="5">
    <source>
        <dbReference type="ARBA" id="ARBA00012388"/>
    </source>
</evidence>
<gene>
    <name evidence="13" type="ORF">NOR_03034</name>
</gene>
<reference evidence="13 14" key="1">
    <citation type="journal article" date="2016" name="Genome Biol. Evol.">
        <title>Divergent and convergent evolution of fungal pathogenicity.</title>
        <authorList>
            <person name="Shang Y."/>
            <person name="Xiao G."/>
            <person name="Zheng P."/>
            <person name="Cen K."/>
            <person name="Zhan S."/>
            <person name="Wang C."/>
        </authorList>
    </citation>
    <scope>NUCLEOTIDE SEQUENCE [LARGE SCALE GENOMIC DNA]</scope>
    <source>
        <strain evidence="13 14">RCEF 4871</strain>
    </source>
</reference>
<dbReference type="Pfam" id="PF22600">
    <property type="entry name" value="MTPAP-like_central"/>
    <property type="match status" value="1"/>
</dbReference>
<evidence type="ECO:0000259" key="12">
    <source>
        <dbReference type="Pfam" id="PF22600"/>
    </source>
</evidence>
<dbReference type="OMA" id="VELKCFG"/>
<feature type="region of interest" description="Disordered" evidence="10">
    <location>
        <begin position="50"/>
        <end position="103"/>
    </location>
</feature>
<proteinExistence type="inferred from homology"/>
<dbReference type="PANTHER" id="PTHR12271:SF40">
    <property type="entry name" value="POLY(A) RNA POLYMERASE GLD2"/>
    <property type="match status" value="1"/>
</dbReference>
<organism evidence="13 14">
    <name type="scientific">Metarhizium rileyi (strain RCEF 4871)</name>
    <name type="common">Nomuraea rileyi</name>
    <dbReference type="NCBI Taxonomy" id="1649241"/>
    <lineage>
        <taxon>Eukaryota</taxon>
        <taxon>Fungi</taxon>
        <taxon>Dikarya</taxon>
        <taxon>Ascomycota</taxon>
        <taxon>Pezizomycotina</taxon>
        <taxon>Sordariomycetes</taxon>
        <taxon>Hypocreomycetidae</taxon>
        <taxon>Hypocreales</taxon>
        <taxon>Clavicipitaceae</taxon>
        <taxon>Metarhizium</taxon>
    </lineage>
</organism>
<dbReference type="OrthoDB" id="407432at2759"/>
<evidence type="ECO:0000256" key="7">
    <source>
        <dbReference type="ARBA" id="ARBA00022679"/>
    </source>
</evidence>
<dbReference type="GO" id="GO:0046872">
    <property type="term" value="F:metal ion binding"/>
    <property type="evidence" value="ECO:0007669"/>
    <property type="project" value="UniProtKB-KW"/>
</dbReference>
<accession>A0A167G8C4</accession>
<sequence length="1070" mass="120657">MQTNPDERKSGLEDRLRGLNLVNEVSLGTSSYPNPQISSFAVRKTSVVTSANSLSTPPPEQFENYSTTSGTQKNYSPRQGKRRPNQAQRRLMSSDFSTSMGSQWTRLPQKPALSDANQTGAAFHSTGVGRGAHSSYAAREIGQVCIRKVSTSRFSEANNLIVPQFSKSCTSHGSQIERFQSSGWDHQQSSSSQRPRHEQTHHHVSRRQYFKQEDVIAQAAFLDTLCYQAVCSSEIGRDEIAQKEIFRQKVERICQETISDFEKNILGTPQFPCLSVKLECFGSLSSGFATKASDMDLGLFSPLSNMQPDATGSLIPRLLERAFLDAGFGARLLSRTRVPIIKLCEKPPEELRQALIFERLKWEQGSEDANASGDQEEDGYSSKTNQHTGDMATGILEAEFAPTTECEPLARENSSEFPRFQFTQSSQSTLRSYYALAKRVLRRAGGRDATASNYREFLDRDWETLNGVCQAFVRGLRDTELRGRLESCPSLTFETPLLVTGRRSLAGIYVQAEGEQTFLAWENWSSKTSISISDARVVEVMSSWRDIQQRTNFGIDQLAYCRDLHYAFEKMKRLPPVQLCRLEQDAHEPLTSYYQRTRGIVGSLLKMKMKMSDLLMKEVALRYITGINDDKVRGDMMTALNKLQHPISLNELGQKHKCLDLACELEKAVERNLYDKKNIGIIKDYIKVLRSPLVNINNGQQDAKFIIPVSPAVVPLLSAIRLLQDPYKLAADQPRDKYRDALEFPSGGVGIQCDINFSAYLALQNTLLLRCYSLTDSRVRPMVLFVKRWAKVRGINSGYRGTLGSYGYVLMVLHYLVNIANPFVCPNLQQINPFTPVYSSYSSGSNPPMCQGYNVDFWRNENEIMHLASSHRLSRNIESTGQLLRGFFEYFSQNGPLSRGFGKGFDWGRDVVSLRTFGGLMTKQEKGWTGAKTVYECQTPTGESSMNSGRDEPLSPNIARCDSIGLKNSRSSATSGKCEQVKEIRHRYLFAIEDPFELDHNVARTVTHNGIVSIRDEFRRAWRLIQTAGTGNWDEHLLEDISEPSNDQQCFAKLLEDIHGPQERWNQFPS</sequence>
<dbReference type="GO" id="GO:0050265">
    <property type="term" value="F:RNA uridylyltransferase activity"/>
    <property type="evidence" value="ECO:0007669"/>
    <property type="project" value="TreeGrafter"/>
</dbReference>
<keyword evidence="8" id="KW-0479">Metal-binding</keyword>
<dbReference type="AlphaFoldDB" id="A0A167G8C4"/>
<evidence type="ECO:0000259" key="11">
    <source>
        <dbReference type="Pfam" id="PF03828"/>
    </source>
</evidence>
<feature type="domain" description="PAP-associated" evidence="11">
    <location>
        <begin position="881"/>
        <end position="929"/>
    </location>
</feature>
<dbReference type="PANTHER" id="PTHR12271">
    <property type="entry name" value="POLY A POLYMERASE CID PAP -RELATED"/>
    <property type="match status" value="1"/>
</dbReference>
<feature type="region of interest" description="Disordered" evidence="10">
    <location>
        <begin position="366"/>
        <end position="388"/>
    </location>
</feature>
<comment type="cofactor">
    <cofactor evidence="2">
        <name>Mg(2+)</name>
        <dbReference type="ChEBI" id="CHEBI:18420"/>
    </cofactor>
</comment>
<dbReference type="Gene3D" id="1.10.1410.10">
    <property type="match status" value="1"/>
</dbReference>
<evidence type="ECO:0000256" key="10">
    <source>
        <dbReference type="SAM" id="MobiDB-lite"/>
    </source>
</evidence>
<evidence type="ECO:0000256" key="3">
    <source>
        <dbReference type="ARBA" id="ARBA00004496"/>
    </source>
</evidence>
<name>A0A167G8C4_METRR</name>
<comment type="similarity">
    <text evidence="4">Belongs to the DNA polymerase type-B-like family.</text>
</comment>
<dbReference type="SUPFAM" id="SSF81631">
    <property type="entry name" value="PAP/OAS1 substrate-binding domain"/>
    <property type="match status" value="1"/>
</dbReference>